<protein>
    <recommendedName>
        <fullName evidence="3">Transposase</fullName>
    </recommendedName>
</protein>
<dbReference type="RefSeq" id="WP_223812809.1">
    <property type="nucleotide sequence ID" value="NZ_CP017690.1"/>
</dbReference>
<evidence type="ECO:0000313" key="1">
    <source>
        <dbReference type="EMBL" id="WMV76715.1"/>
    </source>
</evidence>
<evidence type="ECO:0008006" key="3">
    <source>
        <dbReference type="Google" id="ProtNLM"/>
    </source>
</evidence>
<keyword evidence="2" id="KW-1185">Reference proteome</keyword>
<accession>A0ABY9QCT4</accession>
<evidence type="ECO:0000313" key="2">
    <source>
        <dbReference type="Proteomes" id="UP001297580"/>
    </source>
</evidence>
<proteinExistence type="predicted"/>
<sequence length="141" mass="16102">MKQSEKANTNKQKRIQVIQTMVVKEDEGVLQLVNEKRQHHGKKPFAPKAEKLATKRMICSTTDPDAELSVKHDPRGLFAFHDHRIVDTLHHFILDAYVTAATVPGHRILMGRIERVEHQVGYSLKEIVLDAGYDNARLARE</sequence>
<dbReference type="Proteomes" id="UP001297580">
    <property type="component" value="Chromosome"/>
</dbReference>
<gene>
    <name evidence="1" type="ORF">HSX42_02520</name>
</gene>
<name>A0ABY9QCT4_GEOTD</name>
<reference evidence="1 2" key="1">
    <citation type="submission" date="2023-08" db="EMBL/GenBank/DDBJ databases">
        <title>Complete genome sequence of Geobacillus thermodenitrificans K1041, a genetically tractable strain representative of the genus Geobacillus.</title>
        <authorList>
            <person name="Kani S."/>
            <person name="Suzuki H."/>
        </authorList>
    </citation>
    <scope>NUCLEOTIDE SEQUENCE [LARGE SCALE GENOMIC DNA]</scope>
    <source>
        <strain evidence="1 2">K1041</strain>
    </source>
</reference>
<organism evidence="1 2">
    <name type="scientific">Geobacillus thermodenitrificans</name>
    <dbReference type="NCBI Taxonomy" id="33940"/>
    <lineage>
        <taxon>Bacteria</taxon>
        <taxon>Bacillati</taxon>
        <taxon>Bacillota</taxon>
        <taxon>Bacilli</taxon>
        <taxon>Bacillales</taxon>
        <taxon>Anoxybacillaceae</taxon>
        <taxon>Geobacillus</taxon>
    </lineage>
</organism>
<dbReference type="EMBL" id="CP133461">
    <property type="protein sequence ID" value="WMV76715.1"/>
    <property type="molecule type" value="Genomic_DNA"/>
</dbReference>